<dbReference type="PANTHER" id="PTHR33451:SF3">
    <property type="entry name" value="MALATE-2H(+)_NA(+)-LACTATE ANTIPORTER"/>
    <property type="match status" value="1"/>
</dbReference>
<dbReference type="Proteomes" id="UP000029066">
    <property type="component" value="Unassembled WGS sequence"/>
</dbReference>
<evidence type="ECO:0000256" key="1">
    <source>
        <dbReference type="ARBA" id="ARBA00004651"/>
    </source>
</evidence>
<evidence type="ECO:0000256" key="5">
    <source>
        <dbReference type="ARBA" id="ARBA00022692"/>
    </source>
</evidence>
<feature type="domain" description="Na+/H+ antiporter NhaC-like C-terminal" evidence="10">
    <location>
        <begin position="173"/>
        <end position="485"/>
    </location>
</feature>
<dbReference type="Pfam" id="PF03553">
    <property type="entry name" value="Na_H_antiporter"/>
    <property type="match status" value="1"/>
</dbReference>
<keyword evidence="4" id="KW-1003">Cell membrane</keyword>
<evidence type="ECO:0000313" key="12">
    <source>
        <dbReference type="Proteomes" id="UP000029066"/>
    </source>
</evidence>
<evidence type="ECO:0000256" key="6">
    <source>
        <dbReference type="ARBA" id="ARBA00022989"/>
    </source>
</evidence>
<dbReference type="InterPro" id="IPR052180">
    <property type="entry name" value="NhaC_Na-H+_Antiporter"/>
</dbReference>
<evidence type="ECO:0000313" key="11">
    <source>
        <dbReference type="EMBL" id="KFI94069.1"/>
    </source>
</evidence>
<accession>A0A087DEW9</accession>
<name>A0A087DEW9_9BIFI</name>
<evidence type="ECO:0000256" key="9">
    <source>
        <dbReference type="SAM" id="Phobius"/>
    </source>
</evidence>
<feature type="transmembrane region" description="Helical" evidence="9">
    <location>
        <begin position="31"/>
        <end position="62"/>
    </location>
</feature>
<sequence length="502" mass="52318">MDIERYGSPVIVILVCGYADERNNMAEAATIAVFCVALFVSVGFGWSIIPALLIGVVVFTGYGLARKVPLSDIAKQAAGSMRAASTVLITFVLIGLLTSLWRASGTIAYIVAHAASVIHPITVIPLSFLLCAGMSVLTGSSFASAATMGTICMSLGLTMNANPIMLGGAILAGVYVGDRCSPVSTSALLVAQLTHTNLFNNLGRMVRTGAVPFVISCLIYVAFAVLDTVSGTQSSGSIGKAGSSINSSASIAALFSSTFHLHWVTILPAVAVVVLALMRVDVRLIMITSIAVSAVVCVALQDMGVVDLLHLLVFGYRSSNPQVAVLLNGGGMISMFTVMAIVCISAAYSGIFAQTHMLNHLQDAILALSEHVGTITATVITAVGAAMLACNQTLAIMLTHQLCEGLYRSPQQAVHSGNPSDAKRAAAADADRRSRLALSIEDSAVVIAPMVPWAIAGAVPLATINAPTSSLIAAVFLYVLPLSRIIEELCSKHRLFIAARTR</sequence>
<comment type="subcellular location">
    <subcellularLocation>
        <location evidence="1">Cell membrane</location>
        <topology evidence="1">Multi-pass membrane protein</topology>
    </subcellularLocation>
</comment>
<feature type="transmembrane region" description="Helical" evidence="9">
    <location>
        <begin position="107"/>
        <end position="130"/>
    </location>
</feature>
<feature type="transmembrane region" description="Helical" evidence="9">
    <location>
        <begin position="371"/>
        <end position="390"/>
    </location>
</feature>
<evidence type="ECO:0000256" key="8">
    <source>
        <dbReference type="ARBA" id="ARBA00038435"/>
    </source>
</evidence>
<dbReference type="EMBL" id="JGZN01000003">
    <property type="protein sequence ID" value="KFI94069.1"/>
    <property type="molecule type" value="Genomic_DNA"/>
</dbReference>
<evidence type="ECO:0000256" key="2">
    <source>
        <dbReference type="ARBA" id="ARBA00022448"/>
    </source>
</evidence>
<evidence type="ECO:0000256" key="3">
    <source>
        <dbReference type="ARBA" id="ARBA00022449"/>
    </source>
</evidence>
<keyword evidence="6 9" id="KW-1133">Transmembrane helix</keyword>
<keyword evidence="7 9" id="KW-0472">Membrane</keyword>
<keyword evidence="5 9" id="KW-0812">Transmembrane</keyword>
<gene>
    <name evidence="11" type="ORF">BISA_0104</name>
</gene>
<organism evidence="11 12">
    <name type="scientific">Bifidobacterium saguini DSM 23967</name>
    <dbReference type="NCBI Taxonomy" id="1437607"/>
    <lineage>
        <taxon>Bacteria</taxon>
        <taxon>Bacillati</taxon>
        <taxon>Actinomycetota</taxon>
        <taxon>Actinomycetes</taxon>
        <taxon>Bifidobacteriales</taxon>
        <taxon>Bifidobacteriaceae</taxon>
        <taxon>Bifidobacterium</taxon>
    </lineage>
</organism>
<protein>
    <submittedName>
        <fullName evidence="11">NhaC family sodium:proton antiporter</fullName>
    </submittedName>
</protein>
<feature type="transmembrane region" description="Helical" evidence="9">
    <location>
        <begin position="251"/>
        <end position="278"/>
    </location>
</feature>
<comment type="caution">
    <text evidence="11">The sequence shown here is derived from an EMBL/GenBank/DDBJ whole genome shotgun (WGS) entry which is preliminary data.</text>
</comment>
<comment type="similarity">
    <text evidence="8">Belongs to the NhaC Na(+)/H(+) (TC 2.A.35) antiporter family.</text>
</comment>
<keyword evidence="2" id="KW-0813">Transport</keyword>
<evidence type="ECO:0000256" key="4">
    <source>
        <dbReference type="ARBA" id="ARBA00022475"/>
    </source>
</evidence>
<keyword evidence="3" id="KW-0050">Antiport</keyword>
<dbReference type="GO" id="GO:0005886">
    <property type="term" value="C:plasma membrane"/>
    <property type="evidence" value="ECO:0007669"/>
    <property type="project" value="UniProtKB-SubCell"/>
</dbReference>
<feature type="transmembrane region" description="Helical" evidence="9">
    <location>
        <begin position="284"/>
        <end position="313"/>
    </location>
</feature>
<feature type="transmembrane region" description="Helical" evidence="9">
    <location>
        <begin position="325"/>
        <end position="351"/>
    </location>
</feature>
<feature type="transmembrane region" description="Helical" evidence="9">
    <location>
        <begin position="210"/>
        <end position="230"/>
    </location>
</feature>
<evidence type="ECO:0000256" key="7">
    <source>
        <dbReference type="ARBA" id="ARBA00023136"/>
    </source>
</evidence>
<feature type="transmembrane region" description="Helical" evidence="9">
    <location>
        <begin position="468"/>
        <end position="486"/>
    </location>
</feature>
<evidence type="ECO:0000259" key="10">
    <source>
        <dbReference type="Pfam" id="PF03553"/>
    </source>
</evidence>
<dbReference type="InterPro" id="IPR018461">
    <property type="entry name" value="Na/H_Antiport_NhaC-like_C"/>
</dbReference>
<dbReference type="PANTHER" id="PTHR33451">
    <property type="entry name" value="MALATE-2H(+)/NA(+)-LACTATE ANTIPORTER"/>
    <property type="match status" value="1"/>
</dbReference>
<proteinExistence type="inferred from homology"/>
<feature type="transmembrane region" description="Helical" evidence="9">
    <location>
        <begin position="83"/>
        <end position="101"/>
    </location>
</feature>
<dbReference type="AlphaFoldDB" id="A0A087DEW9"/>
<dbReference type="GO" id="GO:0015297">
    <property type="term" value="F:antiporter activity"/>
    <property type="evidence" value="ECO:0007669"/>
    <property type="project" value="UniProtKB-KW"/>
</dbReference>
<reference evidence="11 12" key="1">
    <citation type="submission" date="2014-03" db="EMBL/GenBank/DDBJ databases">
        <title>Genomics of Bifidobacteria.</title>
        <authorList>
            <person name="Ventura M."/>
            <person name="Milani C."/>
            <person name="Lugli G.A."/>
        </authorList>
    </citation>
    <scope>NUCLEOTIDE SEQUENCE [LARGE SCALE GENOMIC DNA]</scope>
    <source>
        <strain evidence="11 12">DSM 23967</strain>
    </source>
</reference>